<dbReference type="Gene3D" id="3.10.450.50">
    <property type="match status" value="2"/>
</dbReference>
<evidence type="ECO:0000313" key="2">
    <source>
        <dbReference type="EMBL" id="PJJ59880.1"/>
    </source>
</evidence>
<dbReference type="OrthoDB" id="1119084at2"/>
<feature type="chain" id="PRO_5014747622" description="Ketosteroid isomerase-like protein" evidence="1">
    <location>
        <begin position="20"/>
        <end position="284"/>
    </location>
</feature>
<organism evidence="2 3">
    <name type="scientific">Hymenobacter chitinivorans DSM 11115</name>
    <dbReference type="NCBI Taxonomy" id="1121954"/>
    <lineage>
        <taxon>Bacteria</taxon>
        <taxon>Pseudomonadati</taxon>
        <taxon>Bacteroidota</taxon>
        <taxon>Cytophagia</taxon>
        <taxon>Cytophagales</taxon>
        <taxon>Hymenobacteraceae</taxon>
        <taxon>Hymenobacter</taxon>
    </lineage>
</organism>
<dbReference type="Proteomes" id="UP000228535">
    <property type="component" value="Unassembled WGS sequence"/>
</dbReference>
<evidence type="ECO:0008006" key="4">
    <source>
        <dbReference type="Google" id="ProtNLM"/>
    </source>
</evidence>
<keyword evidence="1" id="KW-0732">Signal</keyword>
<protein>
    <recommendedName>
        <fullName evidence="4">Ketosteroid isomerase-like protein</fullName>
    </recommendedName>
</protein>
<dbReference type="AlphaFoldDB" id="A0A2M9BPM0"/>
<feature type="signal peptide" evidence="1">
    <location>
        <begin position="1"/>
        <end position="19"/>
    </location>
</feature>
<dbReference type="SUPFAM" id="SSF54427">
    <property type="entry name" value="NTF2-like"/>
    <property type="match status" value="1"/>
</dbReference>
<proteinExistence type="predicted"/>
<reference evidence="2 3" key="1">
    <citation type="submission" date="2017-11" db="EMBL/GenBank/DDBJ databases">
        <title>Genomic Encyclopedia of Archaeal and Bacterial Type Strains, Phase II (KMG-II): From Individual Species to Whole Genera.</title>
        <authorList>
            <person name="Goeker M."/>
        </authorList>
    </citation>
    <scope>NUCLEOTIDE SEQUENCE [LARGE SCALE GENOMIC DNA]</scope>
    <source>
        <strain evidence="2 3">DSM 11115</strain>
    </source>
</reference>
<comment type="caution">
    <text evidence="2">The sequence shown here is derived from an EMBL/GenBank/DDBJ whole genome shotgun (WGS) entry which is preliminary data.</text>
</comment>
<name>A0A2M9BPM0_9BACT</name>
<evidence type="ECO:0000313" key="3">
    <source>
        <dbReference type="Proteomes" id="UP000228535"/>
    </source>
</evidence>
<accession>A0A2M9BPM0</accession>
<dbReference type="EMBL" id="PGFA01000001">
    <property type="protein sequence ID" value="PJJ59880.1"/>
    <property type="molecule type" value="Genomic_DNA"/>
</dbReference>
<gene>
    <name evidence="2" type="ORF">CLV45_1302</name>
</gene>
<keyword evidence="3" id="KW-1185">Reference proteome</keyword>
<dbReference type="InterPro" id="IPR032710">
    <property type="entry name" value="NTF2-like_dom_sf"/>
</dbReference>
<evidence type="ECO:0000256" key="1">
    <source>
        <dbReference type="SAM" id="SignalP"/>
    </source>
</evidence>
<sequence>MKNWFYAAAFLLASLPLHAQQGPAELVSAERGFARAAGQTSTKQAFLANMADSAIMFANGRPELARPAWQKRPEQPDAPKLIWGPAFASLSSSADLGYTTGPWLIEQADGKRVAYGQFFTLWGRQAEGGWKFLLDVGVSHPAPAAPEPPTDVATRSLPKARLPKTSRAQLLGLDQQLSAAIAARGTGAGYAAWLSPQARVLRETMPPLTTPVAVAAQVAAESGRRFTAQGGRLARAQDLGYSYGTYLGTQNPADQGGYVHVWQQEAGRWRLVAEVLSPTTTAKP</sequence>
<dbReference type="RefSeq" id="WP_100335564.1">
    <property type="nucleotide sequence ID" value="NZ_PGFA01000001.1"/>
</dbReference>